<evidence type="ECO:0000313" key="9">
    <source>
        <dbReference type="EMBL" id="CAI5451634.1"/>
    </source>
</evidence>
<reference evidence="9" key="1">
    <citation type="submission" date="2022-11" db="EMBL/GenBank/DDBJ databases">
        <authorList>
            <person name="Kikuchi T."/>
        </authorList>
    </citation>
    <scope>NUCLEOTIDE SEQUENCE</scope>
    <source>
        <strain evidence="9">PS1010</strain>
    </source>
</reference>
<gene>
    <name evidence="9" type="ORF">CAMP_LOCUS14271</name>
</gene>
<dbReference type="InterPro" id="IPR010796">
    <property type="entry name" value="C2_B9-type_dom"/>
</dbReference>
<evidence type="ECO:0000256" key="3">
    <source>
        <dbReference type="ARBA" id="ARBA00022794"/>
    </source>
</evidence>
<comment type="caution">
    <text evidence="9">The sequence shown here is derived from an EMBL/GenBank/DDBJ whole genome shotgun (WGS) entry which is preliminary data.</text>
</comment>
<dbReference type="PROSITE" id="PS51381">
    <property type="entry name" value="C2_B9"/>
    <property type="match status" value="1"/>
</dbReference>
<comment type="similarity">
    <text evidence="6">Belongs to the B9D family.</text>
</comment>
<evidence type="ECO:0000256" key="2">
    <source>
        <dbReference type="ARBA" id="ARBA00022490"/>
    </source>
</evidence>
<dbReference type="OrthoDB" id="431939at2759"/>
<feature type="compositionally biased region" description="Low complexity" evidence="8">
    <location>
        <begin position="184"/>
        <end position="198"/>
    </location>
</feature>
<keyword evidence="3" id="KW-0970">Cilium biogenesis/degradation</keyword>
<dbReference type="EMBL" id="CANHGI010000005">
    <property type="protein sequence ID" value="CAI5451634.1"/>
    <property type="molecule type" value="Genomic_DNA"/>
</dbReference>
<evidence type="ECO:0000313" key="10">
    <source>
        <dbReference type="Proteomes" id="UP001152747"/>
    </source>
</evidence>
<keyword evidence="5" id="KW-0966">Cell projection</keyword>
<evidence type="ECO:0000256" key="8">
    <source>
        <dbReference type="SAM" id="MobiDB-lite"/>
    </source>
</evidence>
<dbReference type="PANTHER" id="PTHR12968:SF1">
    <property type="entry name" value="B9 DOMAIN-CONTAINING PROTEIN 1"/>
    <property type="match status" value="1"/>
</dbReference>
<name>A0A9P1IWQ0_9PELO</name>
<dbReference type="GO" id="GO:0036038">
    <property type="term" value="C:MKS complex"/>
    <property type="evidence" value="ECO:0007669"/>
    <property type="project" value="TreeGrafter"/>
</dbReference>
<dbReference type="PANTHER" id="PTHR12968">
    <property type="entry name" value="B9 DOMAIN-CONTAINING"/>
    <property type="match status" value="1"/>
</dbReference>
<keyword evidence="4" id="KW-0206">Cytoskeleton</keyword>
<evidence type="ECO:0000256" key="1">
    <source>
        <dbReference type="ARBA" id="ARBA00004120"/>
    </source>
</evidence>
<comment type="subcellular location">
    <subcellularLocation>
        <location evidence="1">Cytoplasm</location>
        <location evidence="1">Cytoskeleton</location>
        <location evidence="1">Cilium basal body</location>
    </subcellularLocation>
</comment>
<accession>A0A9P1IWQ0</accession>
<evidence type="ECO:0000256" key="5">
    <source>
        <dbReference type="ARBA" id="ARBA00023273"/>
    </source>
</evidence>
<organism evidence="9 10">
    <name type="scientific">Caenorhabditis angaria</name>
    <dbReference type="NCBI Taxonomy" id="860376"/>
    <lineage>
        <taxon>Eukaryota</taxon>
        <taxon>Metazoa</taxon>
        <taxon>Ecdysozoa</taxon>
        <taxon>Nematoda</taxon>
        <taxon>Chromadorea</taxon>
        <taxon>Rhabditida</taxon>
        <taxon>Rhabditina</taxon>
        <taxon>Rhabditomorpha</taxon>
        <taxon>Rhabditoidea</taxon>
        <taxon>Rhabditidae</taxon>
        <taxon>Peloderinae</taxon>
        <taxon>Caenorhabditis</taxon>
    </lineage>
</organism>
<keyword evidence="2" id="KW-0963">Cytoplasm</keyword>
<evidence type="ECO:0000256" key="6">
    <source>
        <dbReference type="ARBA" id="ARBA00038411"/>
    </source>
</evidence>
<evidence type="ECO:0000256" key="4">
    <source>
        <dbReference type="ARBA" id="ARBA00023212"/>
    </source>
</evidence>
<dbReference type="Pfam" id="PF07162">
    <property type="entry name" value="B9-C2"/>
    <property type="match status" value="1"/>
</dbReference>
<dbReference type="GO" id="GO:0060271">
    <property type="term" value="P:cilium assembly"/>
    <property type="evidence" value="ECO:0007669"/>
    <property type="project" value="TreeGrafter"/>
</dbReference>
<protein>
    <recommendedName>
        <fullName evidence="7">B9 domain-containing protein 1</fullName>
    </recommendedName>
</protein>
<sequence length="211" mass="23615">MEKKSSIVVTVHGNVTSAQFPEEENICIKLNVATSEDWRIISGDHSVLSSFSFRGATSHMNIDLPFETSYKSSTPYMWPRYVFSCYSKNRSGNDCLKAYGSLFVPTTPGRHLKRVYCFLPEPSSMIQRITARIRELNAELVNPLMPGFSDGRHALRVTSKGYLDIEINISIKCTDTSLQFTSMSHNTTPSSTSNLNNSDGSDDQVLENIIK</sequence>
<feature type="region of interest" description="Disordered" evidence="8">
    <location>
        <begin position="184"/>
        <end position="204"/>
    </location>
</feature>
<dbReference type="AlphaFoldDB" id="A0A9P1IWQ0"/>
<keyword evidence="10" id="KW-1185">Reference proteome</keyword>
<evidence type="ECO:0000256" key="7">
    <source>
        <dbReference type="ARBA" id="ARBA00039274"/>
    </source>
</evidence>
<dbReference type="Proteomes" id="UP001152747">
    <property type="component" value="Unassembled WGS sequence"/>
</dbReference>
<proteinExistence type="inferred from homology"/>